<protein>
    <recommendedName>
        <fullName evidence="1">Contractile injection system tube protein N-terminal domain-containing protein</fullName>
    </recommendedName>
</protein>
<evidence type="ECO:0000313" key="2">
    <source>
        <dbReference type="EMBL" id="RUL78807.1"/>
    </source>
</evidence>
<dbReference type="EMBL" id="RYYV01000002">
    <property type="protein sequence ID" value="RUL78807.1"/>
    <property type="molecule type" value="Genomic_DNA"/>
</dbReference>
<proteinExistence type="predicted"/>
<dbReference type="Proteomes" id="UP000274358">
    <property type="component" value="Unassembled WGS sequence"/>
</dbReference>
<sequence>MSLINRAIAKLTITAYSDREATQQSRVGSITAMYNPDTLELNYATDYAANEFINTSVQSNNYAVMQPGELTLDLIFDGRMPGNITPIEDQLTYLRQLCSTVNPSRGEPNYLRVQWGNVRWTGQGYFAGRMKSLSYRYTLFDRDATPLRATATLTLTADQSIELQKSEQSLRSPPVSVLSVPAGGGGLPLIAAGVASQLVGGMNYLTLAWSNDLDNLNAIAPGQTLLAPAQDGGQGG</sequence>
<organism evidence="2 3">
    <name type="scientific">Dyella choica</name>
    <dbReference type="NCBI Taxonomy" id="1927959"/>
    <lineage>
        <taxon>Bacteria</taxon>
        <taxon>Pseudomonadati</taxon>
        <taxon>Pseudomonadota</taxon>
        <taxon>Gammaproteobacteria</taxon>
        <taxon>Lysobacterales</taxon>
        <taxon>Rhodanobacteraceae</taxon>
        <taxon>Dyella</taxon>
    </lineage>
</organism>
<accession>A0A3S0WY16</accession>
<keyword evidence="3" id="KW-1185">Reference proteome</keyword>
<name>A0A3S0WY16_9GAMM</name>
<dbReference type="OrthoDB" id="9815939at2"/>
<evidence type="ECO:0000259" key="1">
    <source>
        <dbReference type="Pfam" id="PF19266"/>
    </source>
</evidence>
<comment type="caution">
    <text evidence="2">The sequence shown here is derived from an EMBL/GenBank/DDBJ whole genome shotgun (WGS) entry which is preliminary data.</text>
</comment>
<dbReference type="Pfam" id="PF19266">
    <property type="entry name" value="CIS_tube"/>
    <property type="match status" value="1"/>
</dbReference>
<feature type="domain" description="Contractile injection system tube protein N-terminal" evidence="1">
    <location>
        <begin position="8"/>
        <end position="164"/>
    </location>
</feature>
<dbReference type="InterPro" id="IPR045361">
    <property type="entry name" value="CIS_tube_prot_N"/>
</dbReference>
<gene>
    <name evidence="2" type="ORF">EKH80_03070</name>
</gene>
<evidence type="ECO:0000313" key="3">
    <source>
        <dbReference type="Proteomes" id="UP000274358"/>
    </source>
</evidence>
<dbReference type="RefSeq" id="WP_126683266.1">
    <property type="nucleotide sequence ID" value="NZ_RYYV01000002.1"/>
</dbReference>
<reference evidence="2 3" key="1">
    <citation type="submission" date="2018-12" db="EMBL/GenBank/DDBJ databases">
        <title>Dyella dinghuensis sp. nov. DHOA06 and Dyella choica sp. nov. 4M-K27, isolated from forest soil.</title>
        <authorList>
            <person name="Qiu L.-H."/>
            <person name="Gao Z.-H."/>
        </authorList>
    </citation>
    <scope>NUCLEOTIDE SEQUENCE [LARGE SCALE GENOMIC DNA]</scope>
    <source>
        <strain evidence="2 3">4M-K27</strain>
    </source>
</reference>
<dbReference type="AlphaFoldDB" id="A0A3S0WY16"/>